<dbReference type="Pfam" id="PF03572">
    <property type="entry name" value="Peptidase_S41"/>
    <property type="match status" value="1"/>
</dbReference>
<dbReference type="PROSITE" id="PS50106">
    <property type="entry name" value="PDZ"/>
    <property type="match status" value="1"/>
</dbReference>
<name>A0A3S3QDQ5_9SPHI</name>
<keyword evidence="2" id="KW-0732">Signal</keyword>
<evidence type="ECO:0000313" key="4">
    <source>
        <dbReference type="EMBL" id="RWU03907.1"/>
    </source>
</evidence>
<dbReference type="InterPro" id="IPR001478">
    <property type="entry name" value="PDZ"/>
</dbReference>
<feature type="domain" description="PDZ" evidence="3">
    <location>
        <begin position="140"/>
        <end position="200"/>
    </location>
</feature>
<dbReference type="Pfam" id="PF17820">
    <property type="entry name" value="PDZ_6"/>
    <property type="match status" value="1"/>
</dbReference>
<evidence type="ECO:0000259" key="3">
    <source>
        <dbReference type="PROSITE" id="PS50106"/>
    </source>
</evidence>
<protein>
    <recommendedName>
        <fullName evidence="3">PDZ domain-containing protein</fullName>
    </recommendedName>
</protein>
<organism evidence="4 5">
    <name type="scientific">Pedobacter chitinilyticus</name>
    <dbReference type="NCBI Taxonomy" id="2233776"/>
    <lineage>
        <taxon>Bacteria</taxon>
        <taxon>Pseudomonadati</taxon>
        <taxon>Bacteroidota</taxon>
        <taxon>Sphingobacteriia</taxon>
        <taxon>Sphingobacteriales</taxon>
        <taxon>Sphingobacteriaceae</taxon>
        <taxon>Pedobacter</taxon>
    </lineage>
</organism>
<keyword evidence="5" id="KW-1185">Reference proteome</keyword>
<dbReference type="GO" id="GO:0007165">
    <property type="term" value="P:signal transduction"/>
    <property type="evidence" value="ECO:0007669"/>
    <property type="project" value="TreeGrafter"/>
</dbReference>
<evidence type="ECO:0000313" key="5">
    <source>
        <dbReference type="Proteomes" id="UP000284120"/>
    </source>
</evidence>
<dbReference type="Gene3D" id="2.30.42.10">
    <property type="match status" value="1"/>
</dbReference>
<comment type="caution">
    <text evidence="4">The sequence shown here is derived from an EMBL/GenBank/DDBJ whole genome shotgun (WGS) entry which is preliminary data.</text>
</comment>
<evidence type="ECO:0000256" key="1">
    <source>
        <dbReference type="SAM" id="MobiDB-lite"/>
    </source>
</evidence>
<feature type="chain" id="PRO_5018720793" description="PDZ domain-containing protein" evidence="2">
    <location>
        <begin position="20"/>
        <end position="558"/>
    </location>
</feature>
<sequence>MNKKYFLMLFMVSMLAVTACKKNKVDPKPTTQEETKPEDEIPPVTTNRFELSQDSIFLYAKQLYFWNDQLPTYKVFNPRKYTSGSSDLAKFNSLIFGIAGYSTSKYDVYKIGNVYQNSPKYSYVSDKTTKNPTAVVMDKSMAVDLEGNGNDIGLRLIAYITNETTRAYYLFVTAVYNGSPADEAGFRRGMIITKLNGNTVGANYENDLSTLNSALAGSVVNIEARTFIGATTLTKSLTKRSYKSSPIYKQKVITAGSKKIGYFAFARFSKLTVSGRTPSDVNLDAVFNDFQNQGITDLVVDLRYNGGGYIETAEYLINLIASTSNNGKVMFTEHYNATMQNNKATILKNQPLLNASGNVQYQNGNIVTYFDYIANPYSVANNTTTFSKKGGLNSVQNVVFLVTKNTASASELVINSLKPYIGVKVIGATTYGKPIGFFPITIENRYEVYFSLFETKNSLGQGGYYDGIKPETGYDEDADPSGAFWDDVRYDFGDVNEAYLAGALKILAPGTTVTNSAKVASTMSVNGNVFNLKDVEKMKPVKNDSFVGMVENRLKLKN</sequence>
<dbReference type="SUPFAM" id="SSF50156">
    <property type="entry name" value="PDZ domain-like"/>
    <property type="match status" value="1"/>
</dbReference>
<dbReference type="GO" id="GO:0008236">
    <property type="term" value="F:serine-type peptidase activity"/>
    <property type="evidence" value="ECO:0007669"/>
    <property type="project" value="InterPro"/>
</dbReference>
<reference evidence="4 5" key="1">
    <citation type="submission" date="2018-06" db="EMBL/GenBank/DDBJ databases">
        <title>Pedobacter endophyticus sp. nov., an endophytic bacterium isolated from a leaf of Triticum aestivum.</title>
        <authorList>
            <person name="Zhang L."/>
        </authorList>
    </citation>
    <scope>NUCLEOTIDE SEQUENCE [LARGE SCALE GENOMIC DNA]</scope>
    <source>
        <strain evidence="4 5">CM134L-2</strain>
    </source>
</reference>
<dbReference type="Proteomes" id="UP000284120">
    <property type="component" value="Unassembled WGS sequence"/>
</dbReference>
<dbReference type="PROSITE" id="PS51257">
    <property type="entry name" value="PROKAR_LIPOPROTEIN"/>
    <property type="match status" value="1"/>
</dbReference>
<dbReference type="EMBL" id="SAYW01000008">
    <property type="protein sequence ID" value="RWU03907.1"/>
    <property type="molecule type" value="Genomic_DNA"/>
</dbReference>
<dbReference type="RefSeq" id="WP_113649146.1">
    <property type="nucleotide sequence ID" value="NZ_QMHN01000008.1"/>
</dbReference>
<feature type="signal peptide" evidence="2">
    <location>
        <begin position="1"/>
        <end position="19"/>
    </location>
</feature>
<dbReference type="InterPro" id="IPR041489">
    <property type="entry name" value="PDZ_6"/>
</dbReference>
<gene>
    <name evidence="4" type="ORF">DPV69_19675</name>
</gene>
<dbReference type="InterPro" id="IPR005151">
    <property type="entry name" value="Tail-specific_protease"/>
</dbReference>
<dbReference type="SUPFAM" id="SSF52096">
    <property type="entry name" value="ClpP/crotonase"/>
    <property type="match status" value="1"/>
</dbReference>
<dbReference type="GO" id="GO:0004175">
    <property type="term" value="F:endopeptidase activity"/>
    <property type="evidence" value="ECO:0007669"/>
    <property type="project" value="TreeGrafter"/>
</dbReference>
<evidence type="ECO:0000256" key="2">
    <source>
        <dbReference type="SAM" id="SignalP"/>
    </source>
</evidence>
<dbReference type="GO" id="GO:0030288">
    <property type="term" value="C:outer membrane-bounded periplasmic space"/>
    <property type="evidence" value="ECO:0007669"/>
    <property type="project" value="TreeGrafter"/>
</dbReference>
<dbReference type="Gene3D" id="3.30.750.170">
    <property type="match status" value="1"/>
</dbReference>
<dbReference type="OrthoDB" id="7168509at2"/>
<proteinExistence type="predicted"/>
<dbReference type="InterPro" id="IPR036034">
    <property type="entry name" value="PDZ_sf"/>
</dbReference>
<dbReference type="AlphaFoldDB" id="A0A3S3QDQ5"/>
<accession>A0A3S3QDQ5</accession>
<dbReference type="GO" id="GO:0006508">
    <property type="term" value="P:proteolysis"/>
    <property type="evidence" value="ECO:0007669"/>
    <property type="project" value="InterPro"/>
</dbReference>
<dbReference type="PANTHER" id="PTHR32060">
    <property type="entry name" value="TAIL-SPECIFIC PROTEASE"/>
    <property type="match status" value="1"/>
</dbReference>
<dbReference type="CDD" id="cd07561">
    <property type="entry name" value="Peptidase_S41_CPP_like"/>
    <property type="match status" value="1"/>
</dbReference>
<dbReference type="PANTHER" id="PTHR32060:SF30">
    <property type="entry name" value="CARBOXY-TERMINAL PROCESSING PROTEASE CTPA"/>
    <property type="match status" value="1"/>
</dbReference>
<dbReference type="Gene3D" id="3.90.226.10">
    <property type="entry name" value="2-enoyl-CoA Hydratase, Chain A, domain 1"/>
    <property type="match status" value="1"/>
</dbReference>
<feature type="compositionally biased region" description="Basic and acidic residues" evidence="1">
    <location>
        <begin position="25"/>
        <end position="39"/>
    </location>
</feature>
<feature type="region of interest" description="Disordered" evidence="1">
    <location>
        <begin position="25"/>
        <end position="45"/>
    </location>
</feature>
<dbReference type="InterPro" id="IPR029045">
    <property type="entry name" value="ClpP/crotonase-like_dom_sf"/>
</dbReference>